<feature type="domain" description="Lethal giant larvae (Lgl)-like C-terminal" evidence="3">
    <location>
        <begin position="705"/>
        <end position="838"/>
    </location>
</feature>
<dbReference type="GO" id="GO:0005096">
    <property type="term" value="F:GTPase activator activity"/>
    <property type="evidence" value="ECO:0007669"/>
    <property type="project" value="TreeGrafter"/>
</dbReference>
<dbReference type="GO" id="GO:0005886">
    <property type="term" value="C:plasma membrane"/>
    <property type="evidence" value="ECO:0007669"/>
    <property type="project" value="TreeGrafter"/>
</dbReference>
<dbReference type="GO" id="GO:0006893">
    <property type="term" value="P:Golgi to plasma membrane transport"/>
    <property type="evidence" value="ECO:0007669"/>
    <property type="project" value="TreeGrafter"/>
</dbReference>
<organism evidence="4 5">
    <name type="scientific">Tagetes erecta</name>
    <name type="common">African marigold</name>
    <dbReference type="NCBI Taxonomy" id="13708"/>
    <lineage>
        <taxon>Eukaryota</taxon>
        <taxon>Viridiplantae</taxon>
        <taxon>Streptophyta</taxon>
        <taxon>Embryophyta</taxon>
        <taxon>Tracheophyta</taxon>
        <taxon>Spermatophyta</taxon>
        <taxon>Magnoliopsida</taxon>
        <taxon>eudicotyledons</taxon>
        <taxon>Gunneridae</taxon>
        <taxon>Pentapetalae</taxon>
        <taxon>asterids</taxon>
        <taxon>campanulids</taxon>
        <taxon>Asterales</taxon>
        <taxon>Asteraceae</taxon>
        <taxon>Asteroideae</taxon>
        <taxon>Heliantheae alliance</taxon>
        <taxon>Tageteae</taxon>
        <taxon>Tagetes</taxon>
    </lineage>
</organism>
<protein>
    <recommendedName>
        <fullName evidence="3">Lethal giant larvae (Lgl)-like C-terminal domain-containing protein</fullName>
    </recommendedName>
</protein>
<evidence type="ECO:0000313" key="5">
    <source>
        <dbReference type="Proteomes" id="UP001229421"/>
    </source>
</evidence>
<dbReference type="InterPro" id="IPR036322">
    <property type="entry name" value="WD40_repeat_dom_sf"/>
</dbReference>
<dbReference type="PANTHER" id="PTHR10241:SF27">
    <property type="entry name" value="TRANSDUCIN_WD40 REPEAT-LIKE SUPERFAMILY PROTEIN"/>
    <property type="match status" value="1"/>
</dbReference>
<evidence type="ECO:0000256" key="1">
    <source>
        <dbReference type="ARBA" id="ARBA00008070"/>
    </source>
</evidence>
<dbReference type="GO" id="GO:0019905">
    <property type="term" value="F:syntaxin binding"/>
    <property type="evidence" value="ECO:0007669"/>
    <property type="project" value="TreeGrafter"/>
</dbReference>
<dbReference type="GO" id="GO:0045159">
    <property type="term" value="F:myosin II binding"/>
    <property type="evidence" value="ECO:0007669"/>
    <property type="project" value="TreeGrafter"/>
</dbReference>
<dbReference type="Proteomes" id="UP001229421">
    <property type="component" value="Unassembled WGS sequence"/>
</dbReference>
<dbReference type="Pfam" id="PF08596">
    <property type="entry name" value="Lgl_C"/>
    <property type="match status" value="1"/>
</dbReference>
<dbReference type="GO" id="GO:0005737">
    <property type="term" value="C:cytoplasm"/>
    <property type="evidence" value="ECO:0007669"/>
    <property type="project" value="TreeGrafter"/>
</dbReference>
<dbReference type="EMBL" id="JAUHHV010000010">
    <property type="protein sequence ID" value="KAK1410528.1"/>
    <property type="molecule type" value="Genomic_DNA"/>
</dbReference>
<name>A0AAD8JV87_TARER</name>
<comment type="similarity">
    <text evidence="1">Belongs to the WD repeat L(2)GL family.</text>
</comment>
<dbReference type="SUPFAM" id="SSF50978">
    <property type="entry name" value="WD40 repeat-like"/>
    <property type="match status" value="3"/>
</dbReference>
<dbReference type="AlphaFoldDB" id="A0AAD8JV87"/>
<accession>A0AAD8JV87</accession>
<dbReference type="InterPro" id="IPR013905">
    <property type="entry name" value="Lgl_C_dom"/>
</dbReference>
<proteinExistence type="inferred from homology"/>
<keyword evidence="2" id="KW-0268">Exocytosis</keyword>
<dbReference type="CDD" id="cd15873">
    <property type="entry name" value="R-SNARE_STXBP5_6"/>
    <property type="match status" value="1"/>
</dbReference>
<evidence type="ECO:0000256" key="2">
    <source>
        <dbReference type="ARBA" id="ARBA00022483"/>
    </source>
</evidence>
<sequence length="1042" mass="115192">MFVKKLVEKASLKKPGGNPDGLKSDEVDPRLIYHYGLPTGCNLLAYDPIQKILAMPTIDGRIKLFGQDNTQVVLESPEAVPSKFLQFIHTQKFLININANNHIEVWDVEMKSLAHVHVYNEEITSFTVLQRTFYMYVGDSFGNVSVLKFDTETSNITQMKYRIPFHASHGNSTEDLSDSAVMYILPQPAAESKRILIIYKNGFVTLWSIQDSKPVFTTGGPLIYSQNHDTKKVTAACWACPFGSKVVIGYNNGEILMWSIPHSIDSKTELAADKELSGIQSGPLLKLNLGYKIDKTPIGKLKWAYAEGKASRLYVLGASDYSSANLLQVVIINEQIESRTTKLGIASPEPCVDFEIVSSYNEQNKHKEDCFLVAGKSGHVYLYDDYSIEKYLLQSQSRSPPSLPKEVKVRLPYADSCITVAKFITDNPCMISSADEEYALLSKKIPALFSYEAKQKDGSSSAGFSSFSNFKNIYITGHSNGAINFWDASSPLLIPIVSFNQQSEDDHSLSGVPLTALCYDMEARLLISGDQSGTVRIFKFKPEPYATENSFLSLQGSSKKGSNIVQSVKLLKVNGAVLSVISSHGAKYIAVGSDQGYVSVVDMAGPTLLYERHIASELSTAVISLQFGMCSLHGFEKSVLVVATKDSSAWALESETGNILNTAAVHPKKPSKALLIQLLDEHGTSGRGSRGGNSFDDGIVKDLLLLCSEKAVYVYSLPHVVQGVKKVCYKKKFNSSICCWASTCCSDTSLVLVFTNGKIEIRSLPELSLLKATSIRGLALSTSKPNSLPDSSVCASQNGDIIMVNGDQEVFIVSVLLQREFFRHLDLATQVYNKDLIISQGIQSDHIIQKEKKKGIFSSMIKGSKPKHELETEPESARESFEELSTVFSVANFPSETETREHLFTDQDEVELDIDDIDIDGPEEKPKGKTMMAALNKQKLTSKFNAFKGKLKEMNVKKEKVQVKEEPQDEKTGSVDQIKKKYGFSMTSETSAAKMAQNKLSDNIRKLKGINLRTAEMQDNAQTFSSMAKEMLRTAENDRRTS</sequence>
<comment type="caution">
    <text evidence="4">The sequence shown here is derived from an EMBL/GenBank/DDBJ whole genome shotgun (WGS) entry which is preliminary data.</text>
</comment>
<evidence type="ECO:0000259" key="3">
    <source>
        <dbReference type="Pfam" id="PF08596"/>
    </source>
</evidence>
<dbReference type="PANTHER" id="PTHR10241">
    <property type="entry name" value="LETHAL 2 GIANT LARVAE PROTEIN"/>
    <property type="match status" value="1"/>
</dbReference>
<keyword evidence="5" id="KW-1185">Reference proteome</keyword>
<dbReference type="InterPro" id="IPR001680">
    <property type="entry name" value="WD40_rpt"/>
</dbReference>
<dbReference type="GO" id="GO:0006887">
    <property type="term" value="P:exocytosis"/>
    <property type="evidence" value="ECO:0007669"/>
    <property type="project" value="UniProtKB-KW"/>
</dbReference>
<reference evidence="4" key="1">
    <citation type="journal article" date="2023" name="bioRxiv">
        <title>Improved chromosome-level genome assembly for marigold (Tagetes erecta).</title>
        <authorList>
            <person name="Jiang F."/>
            <person name="Yuan L."/>
            <person name="Wang S."/>
            <person name="Wang H."/>
            <person name="Xu D."/>
            <person name="Wang A."/>
            <person name="Fan W."/>
        </authorList>
    </citation>
    <scope>NUCLEOTIDE SEQUENCE</scope>
    <source>
        <strain evidence="4">WSJ</strain>
        <tissue evidence="4">Leaf</tissue>
    </source>
</reference>
<dbReference type="SMART" id="SM00320">
    <property type="entry name" value="WD40"/>
    <property type="match status" value="4"/>
</dbReference>
<dbReference type="Gene3D" id="2.130.10.10">
    <property type="entry name" value="YVTN repeat-like/Quinoprotein amine dehydrogenase"/>
    <property type="match status" value="2"/>
</dbReference>
<evidence type="ECO:0000313" key="4">
    <source>
        <dbReference type="EMBL" id="KAK1410528.1"/>
    </source>
</evidence>
<dbReference type="InterPro" id="IPR015943">
    <property type="entry name" value="WD40/YVTN_repeat-like_dom_sf"/>
</dbReference>
<gene>
    <name evidence="4" type="ORF">QVD17_37065</name>
</gene>